<evidence type="ECO:0000313" key="3">
    <source>
        <dbReference type="Proteomes" id="UP000198703"/>
    </source>
</evidence>
<dbReference type="Gene3D" id="3.90.1300.10">
    <property type="entry name" value="Amidase signature (AS) domain"/>
    <property type="match status" value="1"/>
</dbReference>
<organism evidence="2 3">
    <name type="scientific">Rubrimonas cliftonensis</name>
    <dbReference type="NCBI Taxonomy" id="89524"/>
    <lineage>
        <taxon>Bacteria</taxon>
        <taxon>Pseudomonadati</taxon>
        <taxon>Pseudomonadota</taxon>
        <taxon>Alphaproteobacteria</taxon>
        <taxon>Rhodobacterales</taxon>
        <taxon>Paracoccaceae</taxon>
        <taxon>Rubrimonas</taxon>
    </lineage>
</organism>
<dbReference type="InterPro" id="IPR023631">
    <property type="entry name" value="Amidase_dom"/>
</dbReference>
<protein>
    <submittedName>
        <fullName evidence="2">Amidase</fullName>
    </submittedName>
</protein>
<feature type="domain" description="Amidase" evidence="1">
    <location>
        <begin position="30"/>
        <end position="445"/>
    </location>
</feature>
<dbReference type="PANTHER" id="PTHR11895">
    <property type="entry name" value="TRANSAMIDASE"/>
    <property type="match status" value="1"/>
</dbReference>
<dbReference type="GO" id="GO:0003824">
    <property type="term" value="F:catalytic activity"/>
    <property type="evidence" value="ECO:0007669"/>
    <property type="project" value="InterPro"/>
</dbReference>
<dbReference type="AlphaFoldDB" id="A0A1H4D6G6"/>
<reference evidence="2 3" key="1">
    <citation type="submission" date="2016-10" db="EMBL/GenBank/DDBJ databases">
        <authorList>
            <person name="de Groot N.N."/>
        </authorList>
    </citation>
    <scope>NUCLEOTIDE SEQUENCE [LARGE SCALE GENOMIC DNA]</scope>
    <source>
        <strain evidence="2 3">DSM 15345</strain>
    </source>
</reference>
<dbReference type="Pfam" id="PF01425">
    <property type="entry name" value="Amidase"/>
    <property type="match status" value="1"/>
</dbReference>
<dbReference type="SUPFAM" id="SSF75304">
    <property type="entry name" value="Amidase signature (AS) enzymes"/>
    <property type="match status" value="1"/>
</dbReference>
<accession>A0A1H4D6G6</accession>
<dbReference type="EMBL" id="FNQM01000009">
    <property type="protein sequence ID" value="SEA68080.1"/>
    <property type="molecule type" value="Genomic_DNA"/>
</dbReference>
<name>A0A1H4D6G6_9RHOB</name>
<keyword evidence="3" id="KW-1185">Reference proteome</keyword>
<dbReference type="InterPro" id="IPR000120">
    <property type="entry name" value="Amidase"/>
</dbReference>
<gene>
    <name evidence="2" type="ORF">SAMN05444370_10958</name>
</gene>
<evidence type="ECO:0000313" key="2">
    <source>
        <dbReference type="EMBL" id="SEA68080.1"/>
    </source>
</evidence>
<proteinExistence type="predicted"/>
<sequence length="465" mass="48629">MRDHAGSDLIAMTAARLVDMLAAREVSTGELLDALEARVAAVDGRINALPTLCFDRARTQAVPEGAPLAGLPVAIKDLTEVAGVRTTWGSPIHADHVSIASDHVAERVEARGGVIYAKTNTPEFGAGAQTFNEVFGPTRNPYDLTKSVAGSSGGSAAALKSGCAWLAQGSDLGGSLRNPASFCGVVGLRPSPFRVPSGPGGDPFNPLSVDGPMARTVEDCALFLDALSGSDPREAVSLPAPERPFREWARAAKAPLRVAVSLDLGLSPVEPVVRETVAAAARRFEAMGATVEEACPDLAGAHEAFQTLRALGFARAHGDRLRNHRDLLKPEVIWNTEKGLALTGEEIARALTLRAGIVARARDFFAEWDVLVCPATCVTPFAVETRWPTSCDGVRFETYIDWLAVVYGVTLTACPALSLPGGFTAEGLPIGVQLVGGPRGEGPLLGAAAALEAALALDPSPIDPR</sequence>
<dbReference type="PANTHER" id="PTHR11895:SF76">
    <property type="entry name" value="INDOLEACETAMIDE HYDROLASE"/>
    <property type="match status" value="1"/>
</dbReference>
<dbReference type="STRING" id="89524.SAMN05444370_10958"/>
<dbReference type="RefSeq" id="WP_217632185.1">
    <property type="nucleotide sequence ID" value="NZ_FNQM01000009.1"/>
</dbReference>
<dbReference type="Proteomes" id="UP000198703">
    <property type="component" value="Unassembled WGS sequence"/>
</dbReference>
<dbReference type="InterPro" id="IPR036928">
    <property type="entry name" value="AS_sf"/>
</dbReference>
<evidence type="ECO:0000259" key="1">
    <source>
        <dbReference type="Pfam" id="PF01425"/>
    </source>
</evidence>